<dbReference type="STRING" id="1257118.L8HLA9"/>
<name>L8HLA9_ACACF</name>
<reference evidence="2 3" key="1">
    <citation type="journal article" date="2013" name="Genome Biol.">
        <title>Genome of Acanthamoeba castellanii highlights extensive lateral gene transfer and early evolution of tyrosine kinase signaling.</title>
        <authorList>
            <person name="Clarke M."/>
            <person name="Lohan A.J."/>
            <person name="Liu B."/>
            <person name="Lagkouvardos I."/>
            <person name="Roy S."/>
            <person name="Zafar N."/>
            <person name="Bertelli C."/>
            <person name="Schilde C."/>
            <person name="Kianianmomeni A."/>
            <person name="Burglin T.R."/>
            <person name="Frech C."/>
            <person name="Turcotte B."/>
            <person name="Kopec K.O."/>
            <person name="Synnott J.M."/>
            <person name="Choo C."/>
            <person name="Paponov I."/>
            <person name="Finkler A."/>
            <person name="Soon Heng Tan C."/>
            <person name="Hutchins A.P."/>
            <person name="Weinmeier T."/>
            <person name="Rattei T."/>
            <person name="Chu J.S."/>
            <person name="Gimenez G."/>
            <person name="Irimia M."/>
            <person name="Rigden D.J."/>
            <person name="Fitzpatrick D.A."/>
            <person name="Lorenzo-Morales J."/>
            <person name="Bateman A."/>
            <person name="Chiu C.H."/>
            <person name="Tang P."/>
            <person name="Hegemann P."/>
            <person name="Fromm H."/>
            <person name="Raoult D."/>
            <person name="Greub G."/>
            <person name="Miranda-Saavedra D."/>
            <person name="Chen N."/>
            <person name="Nash P."/>
            <person name="Ginger M.L."/>
            <person name="Horn M."/>
            <person name="Schaap P."/>
            <person name="Caler L."/>
            <person name="Loftus B."/>
        </authorList>
    </citation>
    <scope>NUCLEOTIDE SEQUENCE [LARGE SCALE GENOMIC DNA]</scope>
    <source>
        <strain evidence="2 3">Neff</strain>
    </source>
</reference>
<dbReference type="RefSeq" id="XP_004367911.1">
    <property type="nucleotide sequence ID" value="XM_004367854.1"/>
</dbReference>
<dbReference type="PANTHER" id="PTHR24112:SF66">
    <property type="entry name" value="LEUCINE-RICH REPEAT, ISOFORM F"/>
    <property type="match status" value="1"/>
</dbReference>
<dbReference type="SMART" id="SM00368">
    <property type="entry name" value="LRR_RI"/>
    <property type="match status" value="7"/>
</dbReference>
<keyword evidence="3" id="KW-1185">Reference proteome</keyword>
<dbReference type="InterPro" id="IPR032675">
    <property type="entry name" value="LRR_dom_sf"/>
</dbReference>
<evidence type="ECO:0000313" key="2">
    <source>
        <dbReference type="EMBL" id="ELR25156.1"/>
    </source>
</evidence>
<feature type="compositionally biased region" description="Low complexity" evidence="1">
    <location>
        <begin position="774"/>
        <end position="785"/>
    </location>
</feature>
<dbReference type="PANTHER" id="PTHR24112">
    <property type="entry name" value="LEUCINE-RICH REPEAT, ISOFORM F-RELATED"/>
    <property type="match status" value="1"/>
</dbReference>
<evidence type="ECO:0000313" key="3">
    <source>
        <dbReference type="Proteomes" id="UP000011083"/>
    </source>
</evidence>
<gene>
    <name evidence="2" type="ORF">ACA1_288770</name>
</gene>
<dbReference type="InterPro" id="IPR001611">
    <property type="entry name" value="Leu-rich_rpt"/>
</dbReference>
<dbReference type="GO" id="GO:0005886">
    <property type="term" value="C:plasma membrane"/>
    <property type="evidence" value="ECO:0007669"/>
    <property type="project" value="TreeGrafter"/>
</dbReference>
<dbReference type="Pfam" id="PF13516">
    <property type="entry name" value="LRR_6"/>
    <property type="match status" value="4"/>
</dbReference>
<dbReference type="GO" id="GO:0030027">
    <property type="term" value="C:lamellipodium"/>
    <property type="evidence" value="ECO:0007669"/>
    <property type="project" value="TreeGrafter"/>
</dbReference>
<proteinExistence type="predicted"/>
<dbReference type="VEuPathDB" id="AmoebaDB:ACA1_288770"/>
<dbReference type="GeneID" id="14926199"/>
<organism evidence="2 3">
    <name type="scientific">Acanthamoeba castellanii (strain ATCC 30010 / Neff)</name>
    <dbReference type="NCBI Taxonomy" id="1257118"/>
    <lineage>
        <taxon>Eukaryota</taxon>
        <taxon>Amoebozoa</taxon>
        <taxon>Discosea</taxon>
        <taxon>Longamoebia</taxon>
        <taxon>Centramoebida</taxon>
        <taxon>Acanthamoebidae</taxon>
        <taxon>Acanthamoeba</taxon>
    </lineage>
</organism>
<dbReference type="KEGG" id="acan:ACA1_288770"/>
<dbReference type="AlphaFoldDB" id="L8HLA9"/>
<feature type="compositionally biased region" description="Pro residues" evidence="1">
    <location>
        <begin position="786"/>
        <end position="807"/>
    </location>
</feature>
<dbReference type="GO" id="GO:0016477">
    <property type="term" value="P:cell migration"/>
    <property type="evidence" value="ECO:0007669"/>
    <property type="project" value="TreeGrafter"/>
</dbReference>
<dbReference type="Gene3D" id="3.80.10.10">
    <property type="entry name" value="Ribonuclease Inhibitor"/>
    <property type="match status" value="1"/>
</dbReference>
<sequence>MEVAMAGAAMGARGDEVRWVAWVLKLKRDKVQDRLLVLGRYRLLSIKRSKIQREGHYFDLTRVRVGDVPGLGSTGVTFEFGGSPPFVVEVSTPRAQEVLDAFRDARRALGSGFKADTPRLDAPSSQGWDQPDLGPCGGLVETYEAWCNYYQLKPNHGLVQNLKDTEAAGKDELALSSCPGIELRTDYSINLLPLFSALNNNTYFTALSLSSIAGRREAAALLASTLEHNTHLQRVTLSGLDAQPDAFVAVGTALKKNTNNGLQEVDFSHNRMGEKGALGFAQGLMGLQRGLVLLNLANNAITPRGISSVVSSLSDNLSIATTLTSLDLSANKIEKSGSQVLSYWATNLKDKSVLRDLNLADTSLDVFNVLNSLRLGLSNTLTSLNLAHNRLEKIGAQAIGLLIESSSCLSVLNLAFCKASPADISTILAPLAGNNRIHDLILDLSGNDLGSTGAQHLAKVTSCPLAVSYGLTGIDNIHTLILRENRLKDDGLRLVVSALMQKKSLKCVDLSYNIAKIGGSHFKDCLAMLADWLRSGGGANNLETLVLCGDGKSYGLGPNFAESLLALGENKSLTELDISGNKIGDAGLMKVFDNLRANTALTWIAFDNNGAALGSLQALKNCVANGNQTLLTVRFPSNDVSRAAGGNPRMHERLHELLTEVTEGLRENRTKNPAPRPSNIRMIQEAKKGANYGTIRHVPNKDLDPSASPPARADSFDSGTFEPIPQSHAQPVPSYRASIAVPTGAIPPPPMASPGRSSPAPLAPPALSPPPPLRSSTLSSASSGFAPPPPLSPPPPGSKPPPPPPPARAASWEQSAAEEYAEDEGQYYTEGGVDDGYSYDEQYYGDDASASYPPPPPDRGGEYYE</sequence>
<dbReference type="GO" id="GO:0034315">
    <property type="term" value="P:regulation of Arp2/3 complex-mediated actin nucleation"/>
    <property type="evidence" value="ECO:0007669"/>
    <property type="project" value="TreeGrafter"/>
</dbReference>
<feature type="compositionally biased region" description="Pro residues" evidence="1">
    <location>
        <begin position="761"/>
        <end position="773"/>
    </location>
</feature>
<dbReference type="EMBL" id="KB007805">
    <property type="protein sequence ID" value="ELR25156.1"/>
    <property type="molecule type" value="Genomic_DNA"/>
</dbReference>
<dbReference type="OrthoDB" id="18598at2759"/>
<dbReference type="InterPro" id="IPR051279">
    <property type="entry name" value="PP1-Reg/Actin-Interact_Protein"/>
</dbReference>
<accession>L8HLA9</accession>
<evidence type="ECO:0000256" key="1">
    <source>
        <dbReference type="SAM" id="MobiDB-lite"/>
    </source>
</evidence>
<dbReference type="Proteomes" id="UP000011083">
    <property type="component" value="Unassembled WGS sequence"/>
</dbReference>
<dbReference type="OMA" id="FHRISFT"/>
<feature type="region of interest" description="Disordered" evidence="1">
    <location>
        <begin position="691"/>
        <end position="865"/>
    </location>
</feature>
<dbReference type="SUPFAM" id="SSF52047">
    <property type="entry name" value="RNI-like"/>
    <property type="match status" value="2"/>
</dbReference>
<protein>
    <submittedName>
        <fullName evidence="2">Leucine rich repeat domain containing protein</fullName>
    </submittedName>
</protein>